<dbReference type="Pfam" id="PF00078">
    <property type="entry name" value="RVT_1"/>
    <property type="match status" value="1"/>
</dbReference>
<organism evidence="3 4">
    <name type="scientific">Daphnia galeata</name>
    <dbReference type="NCBI Taxonomy" id="27404"/>
    <lineage>
        <taxon>Eukaryota</taxon>
        <taxon>Metazoa</taxon>
        <taxon>Ecdysozoa</taxon>
        <taxon>Arthropoda</taxon>
        <taxon>Crustacea</taxon>
        <taxon>Branchiopoda</taxon>
        <taxon>Diplostraca</taxon>
        <taxon>Cladocera</taxon>
        <taxon>Anomopoda</taxon>
        <taxon>Daphniidae</taxon>
        <taxon>Daphnia</taxon>
    </lineage>
</organism>
<keyword evidence="4" id="KW-1185">Reference proteome</keyword>
<evidence type="ECO:0000313" key="3">
    <source>
        <dbReference type="EMBL" id="CAH0110348.1"/>
    </source>
</evidence>
<name>A0A8J2WP02_9CRUS</name>
<dbReference type="CDD" id="cd01650">
    <property type="entry name" value="RT_nLTR_like"/>
    <property type="match status" value="1"/>
</dbReference>
<gene>
    <name evidence="3" type="ORF">DGAL_LOCUS13912</name>
</gene>
<dbReference type="InterPro" id="IPR000477">
    <property type="entry name" value="RT_dom"/>
</dbReference>
<dbReference type="CDD" id="cd09276">
    <property type="entry name" value="Rnase_HI_RT_non_LTR"/>
    <property type="match status" value="1"/>
</dbReference>
<accession>A0A8J2WP02</accession>
<dbReference type="Gene3D" id="3.30.420.10">
    <property type="entry name" value="Ribonuclease H-like superfamily/Ribonuclease H"/>
    <property type="match status" value="1"/>
</dbReference>
<dbReference type="GO" id="GO:0003676">
    <property type="term" value="F:nucleic acid binding"/>
    <property type="evidence" value="ECO:0007669"/>
    <property type="project" value="InterPro"/>
</dbReference>
<dbReference type="GO" id="GO:0004523">
    <property type="term" value="F:RNA-DNA hybrid ribonuclease activity"/>
    <property type="evidence" value="ECO:0007669"/>
    <property type="project" value="InterPro"/>
</dbReference>
<dbReference type="PROSITE" id="PS50879">
    <property type="entry name" value="RNASE_H_1"/>
    <property type="match status" value="1"/>
</dbReference>
<dbReference type="AlphaFoldDB" id="A0A8J2WP02"/>
<dbReference type="EMBL" id="CAKKLH010000303">
    <property type="protein sequence ID" value="CAH0110348.1"/>
    <property type="molecule type" value="Genomic_DNA"/>
</dbReference>
<dbReference type="Proteomes" id="UP000789390">
    <property type="component" value="Unassembled WGS sequence"/>
</dbReference>
<feature type="region of interest" description="Disordered" evidence="1">
    <location>
        <begin position="466"/>
        <end position="489"/>
    </location>
</feature>
<evidence type="ECO:0000256" key="1">
    <source>
        <dbReference type="SAM" id="MobiDB-lite"/>
    </source>
</evidence>
<dbReference type="PANTHER" id="PTHR33481:SF1">
    <property type="entry name" value="ENDONUCLEASE_EXONUCLEASE_PHOSPHATASE DOMAIN-CONTAINING PROTEIN-RELATED"/>
    <property type="match status" value="1"/>
</dbReference>
<dbReference type="OrthoDB" id="6378051at2759"/>
<sequence length="760" mass="86442">MEKSGGDKKETHHRSQEGCLVLLYLKSRPSGSASLMVFHKEHARQRFQPIPRRNSNYVQRQYNKLPKRKGRPLPQPLHISPYFHDALNDPVTSEELDSSLPKSKSKAVGADLVHNSILRNLSPKNKTYLLHLVNILFSNAHVPEQWKKSIVLPLLKPGKSSEDPSSYRPISLTSCLGKTMERIIAKRLHWFLDSKNKINQEQAGFRRGCSTTDHIVQLETDVKLAFSKKRSLVAVFLDISKAYDSVWIQGLLYKTAKLGITGPILARLKEFLTDRSMCVRIVESRLYADDVTIYAETKLPEDAEVTIQSALNKIYRWGRKWKLKFAPDKSTVVVFNRSYKPGADPLLFINDHRIPSHETHKFLGLWFDQKMLWKTHIDYVRSHCLILKNLFSIIANAKLGPSIKTLVLLFKSLVRSKVDYGLLAYGNASKTNIEKLNIIFRAIIRTILGSKQSTPTQILYVRRPARNRSPTEGAGSPARYTDGSKSTDTNTTSCAVVIPEIDQEKAWTLATNSSVFSAELQDIKLALKIIYHLDPSPASTIIFSYSSSAIQAIVASNELPHSLKSSGTQTTLAWIPSHTGIEGNERVDHLAGIQCTINTDPHINNSLSSEEKMKIAIFKKHWSAKFLLSLKKGTKKCITMKPSLKPILWHQHADRGISVCLHRLRSRHHYLNSFNHRIDQEADPSCRHGCEEIENPLHVLTVCPKFEPFRIKLRRMLQDYRLEFSLDNLLELNTNIDTKTQFKIRDMTDFLKKASLPKIV</sequence>
<evidence type="ECO:0000259" key="2">
    <source>
        <dbReference type="PROSITE" id="PS50879"/>
    </source>
</evidence>
<comment type="caution">
    <text evidence="3">The sequence shown here is derived from an EMBL/GenBank/DDBJ whole genome shotgun (WGS) entry which is preliminary data.</text>
</comment>
<protein>
    <recommendedName>
        <fullName evidence="2">RNase H type-1 domain-containing protein</fullName>
    </recommendedName>
</protein>
<dbReference type="PANTHER" id="PTHR33481">
    <property type="entry name" value="REVERSE TRANSCRIPTASE"/>
    <property type="match status" value="1"/>
</dbReference>
<reference evidence="3" key="1">
    <citation type="submission" date="2021-11" db="EMBL/GenBank/DDBJ databases">
        <authorList>
            <person name="Schell T."/>
        </authorList>
    </citation>
    <scope>NUCLEOTIDE SEQUENCE</scope>
    <source>
        <strain evidence="3">M5</strain>
    </source>
</reference>
<feature type="domain" description="RNase H type-1" evidence="2">
    <location>
        <begin position="473"/>
        <end position="596"/>
    </location>
</feature>
<dbReference type="SUPFAM" id="SSF53098">
    <property type="entry name" value="Ribonuclease H-like"/>
    <property type="match status" value="1"/>
</dbReference>
<dbReference type="InterPro" id="IPR002156">
    <property type="entry name" value="RNaseH_domain"/>
</dbReference>
<evidence type="ECO:0000313" key="4">
    <source>
        <dbReference type="Proteomes" id="UP000789390"/>
    </source>
</evidence>
<dbReference type="InterPro" id="IPR012337">
    <property type="entry name" value="RNaseH-like_sf"/>
</dbReference>
<dbReference type="InterPro" id="IPR036397">
    <property type="entry name" value="RNaseH_sf"/>
</dbReference>
<proteinExistence type="predicted"/>